<feature type="signal peptide" evidence="1">
    <location>
        <begin position="1"/>
        <end position="20"/>
    </location>
</feature>
<dbReference type="Proteomes" id="UP001597511">
    <property type="component" value="Unassembled WGS sequence"/>
</dbReference>
<accession>A0ABW6A770</accession>
<dbReference type="EMBL" id="JBHUOZ010000003">
    <property type="protein sequence ID" value="MFD2920994.1"/>
    <property type="molecule type" value="Genomic_DNA"/>
</dbReference>
<evidence type="ECO:0008006" key="4">
    <source>
        <dbReference type="Google" id="ProtNLM"/>
    </source>
</evidence>
<evidence type="ECO:0000313" key="2">
    <source>
        <dbReference type="EMBL" id="MFD2920994.1"/>
    </source>
</evidence>
<reference evidence="3" key="1">
    <citation type="journal article" date="2019" name="Int. J. Syst. Evol. Microbiol.">
        <title>The Global Catalogue of Microorganisms (GCM) 10K type strain sequencing project: providing services to taxonomists for standard genome sequencing and annotation.</title>
        <authorList>
            <consortium name="The Broad Institute Genomics Platform"/>
            <consortium name="The Broad Institute Genome Sequencing Center for Infectious Disease"/>
            <person name="Wu L."/>
            <person name="Ma J."/>
        </authorList>
    </citation>
    <scope>NUCLEOTIDE SEQUENCE [LARGE SCALE GENOMIC DNA]</scope>
    <source>
        <strain evidence="3">KCTC 23299</strain>
    </source>
</reference>
<dbReference type="InterPro" id="IPR011055">
    <property type="entry name" value="Dup_hybrid_motif"/>
</dbReference>
<sequence length="169" mass="18733">MKTLYFFVAMLLLAPLCSDAQDVTHTKRRRTGKPVKDSLQMTCLLQDAAEAPPKKKAYEMGVDQPMLRLTSSTDSLVRAGLTGVVSIVQSEGKGKMEVVYYFQDYYVWVSGLSKVNVVKNQKLKPDDVIGTINKGDVIEIIITDYDTPVDPKKYINCGLQPVATPDGKK</sequence>
<proteinExistence type="predicted"/>
<dbReference type="Gene3D" id="2.70.70.10">
    <property type="entry name" value="Glucose Permease (Domain IIA)"/>
    <property type="match status" value="1"/>
</dbReference>
<evidence type="ECO:0000313" key="3">
    <source>
        <dbReference type="Proteomes" id="UP001597511"/>
    </source>
</evidence>
<keyword evidence="1" id="KW-0732">Signal</keyword>
<evidence type="ECO:0000256" key="1">
    <source>
        <dbReference type="SAM" id="SignalP"/>
    </source>
</evidence>
<dbReference type="RefSeq" id="WP_386100433.1">
    <property type="nucleotide sequence ID" value="NZ_JBHUOZ010000003.1"/>
</dbReference>
<protein>
    <recommendedName>
        <fullName evidence="4">SH3 domain-containing protein</fullName>
    </recommendedName>
</protein>
<name>A0ABW6A770_9BACT</name>
<keyword evidence="3" id="KW-1185">Reference proteome</keyword>
<gene>
    <name evidence="2" type="ORF">ACFS6H_14815</name>
</gene>
<feature type="chain" id="PRO_5045891108" description="SH3 domain-containing protein" evidence="1">
    <location>
        <begin position="21"/>
        <end position="169"/>
    </location>
</feature>
<comment type="caution">
    <text evidence="2">The sequence shown here is derived from an EMBL/GenBank/DDBJ whole genome shotgun (WGS) entry which is preliminary data.</text>
</comment>
<organism evidence="2 3">
    <name type="scientific">Terrimonas rubra</name>
    <dbReference type="NCBI Taxonomy" id="1035890"/>
    <lineage>
        <taxon>Bacteria</taxon>
        <taxon>Pseudomonadati</taxon>
        <taxon>Bacteroidota</taxon>
        <taxon>Chitinophagia</taxon>
        <taxon>Chitinophagales</taxon>
        <taxon>Chitinophagaceae</taxon>
        <taxon>Terrimonas</taxon>
    </lineage>
</organism>